<evidence type="ECO:0000256" key="1">
    <source>
        <dbReference type="SAM" id="MobiDB-lite"/>
    </source>
</evidence>
<comment type="caution">
    <text evidence="2">The sequence shown here is derived from an EMBL/GenBank/DDBJ whole genome shotgun (WGS) entry which is preliminary data.</text>
</comment>
<feature type="compositionally biased region" description="Low complexity" evidence="1">
    <location>
        <begin position="24"/>
        <end position="35"/>
    </location>
</feature>
<gene>
    <name evidence="2" type="ORF">E2C01_075122</name>
</gene>
<organism evidence="2 3">
    <name type="scientific">Portunus trituberculatus</name>
    <name type="common">Swimming crab</name>
    <name type="synonym">Neptunus trituberculatus</name>
    <dbReference type="NCBI Taxonomy" id="210409"/>
    <lineage>
        <taxon>Eukaryota</taxon>
        <taxon>Metazoa</taxon>
        <taxon>Ecdysozoa</taxon>
        <taxon>Arthropoda</taxon>
        <taxon>Crustacea</taxon>
        <taxon>Multicrustacea</taxon>
        <taxon>Malacostraca</taxon>
        <taxon>Eumalacostraca</taxon>
        <taxon>Eucarida</taxon>
        <taxon>Decapoda</taxon>
        <taxon>Pleocyemata</taxon>
        <taxon>Brachyura</taxon>
        <taxon>Eubrachyura</taxon>
        <taxon>Portunoidea</taxon>
        <taxon>Portunidae</taxon>
        <taxon>Portuninae</taxon>
        <taxon>Portunus</taxon>
    </lineage>
</organism>
<evidence type="ECO:0000313" key="3">
    <source>
        <dbReference type="Proteomes" id="UP000324222"/>
    </source>
</evidence>
<keyword evidence="3" id="KW-1185">Reference proteome</keyword>
<reference evidence="2 3" key="1">
    <citation type="submission" date="2019-05" db="EMBL/GenBank/DDBJ databases">
        <title>Another draft genome of Portunus trituberculatus and its Hox gene families provides insights of decapod evolution.</title>
        <authorList>
            <person name="Jeong J.-H."/>
            <person name="Song I."/>
            <person name="Kim S."/>
            <person name="Choi T."/>
            <person name="Kim D."/>
            <person name="Ryu S."/>
            <person name="Kim W."/>
        </authorList>
    </citation>
    <scope>NUCLEOTIDE SEQUENCE [LARGE SCALE GENOMIC DNA]</scope>
    <source>
        <tissue evidence="2">Muscle</tissue>
    </source>
</reference>
<protein>
    <submittedName>
        <fullName evidence="2">Uncharacterized protein</fullName>
    </submittedName>
</protein>
<evidence type="ECO:0000313" key="2">
    <source>
        <dbReference type="EMBL" id="MPC80542.1"/>
    </source>
</evidence>
<feature type="region of interest" description="Disordered" evidence="1">
    <location>
        <begin position="1"/>
        <end position="46"/>
    </location>
</feature>
<dbReference type="AlphaFoldDB" id="A0A5B7I9X2"/>
<name>A0A5B7I9X2_PORTR</name>
<proteinExistence type="predicted"/>
<dbReference type="Proteomes" id="UP000324222">
    <property type="component" value="Unassembled WGS sequence"/>
</dbReference>
<dbReference type="EMBL" id="VSRR010054320">
    <property type="protein sequence ID" value="MPC80542.1"/>
    <property type="molecule type" value="Genomic_DNA"/>
</dbReference>
<accession>A0A5B7I9X2</accession>
<feature type="region of interest" description="Disordered" evidence="1">
    <location>
        <begin position="60"/>
        <end position="89"/>
    </location>
</feature>
<sequence length="89" mass="9478">MLRFVNHATHTLPHARPSICLQPSAASSSSSSSSSHHTIPYRSGPDSTICFDARRGCNGAISHQERDDNEKVPSFPGRPSGAANGSNVY</sequence>